<dbReference type="AlphaFoldDB" id="X1NJV1"/>
<gene>
    <name evidence="2" type="ORF">S06H3_26650</name>
</gene>
<proteinExistence type="predicted"/>
<dbReference type="PANTHER" id="PTHR30536">
    <property type="entry name" value="ALTRONATE/GALACTARATE DEHYDRATASE"/>
    <property type="match status" value="1"/>
</dbReference>
<evidence type="ECO:0000259" key="1">
    <source>
        <dbReference type="Pfam" id="PF04295"/>
    </source>
</evidence>
<feature type="non-terminal residue" evidence="2">
    <location>
        <position position="1"/>
    </location>
</feature>
<accession>X1NJV1</accession>
<comment type="caution">
    <text evidence="2">The sequence shown here is derived from an EMBL/GenBank/DDBJ whole genome shotgun (WGS) entry which is preliminary data.</text>
</comment>
<dbReference type="PANTHER" id="PTHR30536:SF5">
    <property type="entry name" value="ALTRONATE DEHYDRATASE"/>
    <property type="match status" value="1"/>
</dbReference>
<protein>
    <recommendedName>
        <fullName evidence="1">D-galactarate/Altronate dehydratase second domain-containing protein</fullName>
    </recommendedName>
</protein>
<dbReference type="EMBL" id="BARV01015423">
    <property type="protein sequence ID" value="GAI30486.1"/>
    <property type="molecule type" value="Genomic_DNA"/>
</dbReference>
<dbReference type="GO" id="GO:0019698">
    <property type="term" value="P:D-galacturonate catabolic process"/>
    <property type="evidence" value="ECO:0007669"/>
    <property type="project" value="TreeGrafter"/>
</dbReference>
<dbReference type="Pfam" id="PF04295">
    <property type="entry name" value="GD_AH_second"/>
    <property type="match status" value="1"/>
</dbReference>
<dbReference type="GO" id="GO:0016829">
    <property type="term" value="F:lyase activity"/>
    <property type="evidence" value="ECO:0007669"/>
    <property type="project" value="InterPro"/>
</dbReference>
<dbReference type="InterPro" id="IPR007392">
    <property type="entry name" value="GD_AH_second"/>
</dbReference>
<sequence length="104" mass="11095">TRNHVGVMATVGCVNEIVLPICHQIKGTVPITHQQGCLTVTSDLMQVQQTLINLGKNPNLAAILLVSLGCESVFPNEIRDEIASSKKPVELIKTNVVLSGILPA</sequence>
<dbReference type="InterPro" id="IPR052172">
    <property type="entry name" value="UxaA_altronate/galactarate_dh"/>
</dbReference>
<feature type="domain" description="D-galactarate/Altronate dehydratase second" evidence="1">
    <location>
        <begin position="1"/>
        <end position="94"/>
    </location>
</feature>
<name>X1NJV1_9ZZZZ</name>
<reference evidence="2" key="1">
    <citation type="journal article" date="2014" name="Front. Microbiol.">
        <title>High frequency of phylogenetically diverse reductive dehalogenase-homologous genes in deep subseafloor sedimentary metagenomes.</title>
        <authorList>
            <person name="Kawai M."/>
            <person name="Futagami T."/>
            <person name="Toyoda A."/>
            <person name="Takaki Y."/>
            <person name="Nishi S."/>
            <person name="Hori S."/>
            <person name="Arai W."/>
            <person name="Tsubouchi T."/>
            <person name="Morono Y."/>
            <person name="Uchiyama I."/>
            <person name="Ito T."/>
            <person name="Fujiyama A."/>
            <person name="Inagaki F."/>
            <person name="Takami H."/>
        </authorList>
    </citation>
    <scope>NUCLEOTIDE SEQUENCE</scope>
    <source>
        <strain evidence="2">Expedition CK06-06</strain>
    </source>
</reference>
<evidence type="ECO:0000313" key="2">
    <source>
        <dbReference type="EMBL" id="GAI30486.1"/>
    </source>
</evidence>
<organism evidence="2">
    <name type="scientific">marine sediment metagenome</name>
    <dbReference type="NCBI Taxonomy" id="412755"/>
    <lineage>
        <taxon>unclassified sequences</taxon>
        <taxon>metagenomes</taxon>
        <taxon>ecological metagenomes</taxon>
    </lineage>
</organism>